<comment type="similarity">
    <text evidence="1">Belongs to the TTC21 family.</text>
</comment>
<feature type="domain" description="Tetratricopeptide repeat protein 21A/21B fourth ARM" evidence="9">
    <location>
        <begin position="768"/>
        <end position="922"/>
    </location>
</feature>
<dbReference type="Pfam" id="PF07719">
    <property type="entry name" value="TPR_2"/>
    <property type="match status" value="1"/>
</dbReference>
<evidence type="ECO:0000256" key="4">
    <source>
        <dbReference type="PROSITE-ProRule" id="PRU00339"/>
    </source>
</evidence>
<dbReference type="GO" id="GO:0005929">
    <property type="term" value="C:cilium"/>
    <property type="evidence" value="ECO:0007669"/>
    <property type="project" value="GOC"/>
</dbReference>
<accession>A0A7R9CVA5</accession>
<dbReference type="GO" id="GO:0061512">
    <property type="term" value="P:protein localization to cilium"/>
    <property type="evidence" value="ECO:0007669"/>
    <property type="project" value="TreeGrafter"/>
</dbReference>
<dbReference type="Pfam" id="PF25060">
    <property type="entry name" value="ARM_TT21_2nd"/>
    <property type="match status" value="1"/>
</dbReference>
<evidence type="ECO:0008006" key="11">
    <source>
        <dbReference type="Google" id="ProtNLM"/>
    </source>
</evidence>
<dbReference type="InterPro" id="IPR056836">
    <property type="entry name" value="ARM_TT21_4th"/>
</dbReference>
<dbReference type="Pfam" id="PF25064">
    <property type="entry name" value="ARM_TT21_5th"/>
    <property type="match status" value="1"/>
</dbReference>
<dbReference type="InterPro" id="IPR013105">
    <property type="entry name" value="TPR_2"/>
</dbReference>
<evidence type="ECO:0000256" key="2">
    <source>
        <dbReference type="ARBA" id="ARBA00022737"/>
    </source>
</evidence>
<dbReference type="Pfam" id="PF25058">
    <property type="entry name" value="ARM_TT21"/>
    <property type="match status" value="1"/>
</dbReference>
<dbReference type="PANTHER" id="PTHR14699:SF0">
    <property type="entry name" value="TETRATRICOPEPTIDE REPEAT PROTEIN 21 HOMOLOG"/>
    <property type="match status" value="1"/>
</dbReference>
<feature type="domain" description="Tetratricopeptide repeat protein 21A/21B C-terminal ARM" evidence="7">
    <location>
        <begin position="1113"/>
        <end position="1320"/>
    </location>
</feature>
<feature type="domain" description="Tetratricopeptide repeat protein 21A/21B second ARM" evidence="5">
    <location>
        <begin position="273"/>
        <end position="548"/>
    </location>
</feature>
<dbReference type="Pfam" id="PF25063">
    <property type="entry name" value="ARM_TT21_C"/>
    <property type="match status" value="1"/>
</dbReference>
<dbReference type="SMART" id="SM00028">
    <property type="entry name" value="TPR"/>
    <property type="match status" value="12"/>
</dbReference>
<dbReference type="GO" id="GO:0030991">
    <property type="term" value="C:intraciliary transport particle A"/>
    <property type="evidence" value="ECO:0007669"/>
    <property type="project" value="TreeGrafter"/>
</dbReference>
<evidence type="ECO:0000256" key="1">
    <source>
        <dbReference type="ARBA" id="ARBA00010935"/>
    </source>
</evidence>
<dbReference type="GO" id="GO:0035721">
    <property type="term" value="P:intraciliary retrograde transport"/>
    <property type="evidence" value="ECO:0007669"/>
    <property type="project" value="TreeGrafter"/>
</dbReference>
<dbReference type="PANTHER" id="PTHR14699">
    <property type="entry name" value="STI2 PROTEIN-RELATED"/>
    <property type="match status" value="1"/>
</dbReference>
<dbReference type="FunFam" id="1.25.40.10:FF:000197">
    <property type="entry name" value="Tetratricopeptide repeat domain 21B"/>
    <property type="match status" value="1"/>
</dbReference>
<dbReference type="InterPro" id="IPR056835">
    <property type="entry name" value="ARM_TT21_5th"/>
</dbReference>
<proteinExistence type="inferred from homology"/>
<dbReference type="Pfam" id="PF25062">
    <property type="entry name" value="ARM_TT21_N"/>
    <property type="match status" value="1"/>
</dbReference>
<sequence>MDDRDLKAKILYYCREKYYHAMQTMSLEGIRKFPTDASFKLYNGLSLVLEKKVQEGIRELSPLQTDTDVVLGAVLALMTAHRKCAAVDKEALIILDSKLKNSRKHASEAALLYAAIILFHVDKVDKAREYVDKLLKTNPNSADGLAIKGWIELYAGKDSKMNDIAQFFDSAIENSPAKRNMDAIFGKVRYLEMQKKYDDAIGHLNQLVVRYPSFSPPLIEKMKNQLALMDIDQAVETANRILSGEPHCVEALKVKVLVVICRDGNYEEGALSLRRFFTELETNEPKNAELFAENAKLFSRICGRNHSILAETYRFAEKAAQLDSSCPDLLTELGYQCLLQGRVKEATRFYRNASKMDDSSVVSLSGLTQCQLSEGGNIDQARQQVEFLREVQGSQPSPDLLLMSTQLVSGDMNQALKYLNQAVETHFQTLQDHPFGTVYLRKLDPDFLLQIVKEYMVYAPIQSSTDASLNTTQTLQLPEPLKRSLLVLEAVTKACPGLLEGLYQLARVKFLSGDTRSAAVTLQHILDDVDATCPDAHLLMAQIHIQQKRYQKAAQSLEVGLSYNFKVREHPLYHLITALIQKEEGKISDCIQTLNTAMSLAGLKPGSASRARTLTGTMQQLALPDRTSLYLELVEAYKASNQMHEATKIMQDAIDAFKGTPEEGRVTVANANLSLSRGDVSISLELLQSIKPGQAYYIQARHKMADIHLNHRKDRRAYAECFRELVVNAPGPQSLVMLGDAYMAVQEPERAIEAYEKALQQNPQDSSLACKIGKALIKTHQYGKAINYYREAVKNEAGGELKLDMAELYMKLRQYDKAEKTLMQELDSKNDTSDISALITRSKVLLMLAEVREKAGNIKASLETLKEAQDNQSRVLKRSALEFGGGNDVQMKIAGEICQKLAELANSLRDYSSSIKWYKEALTYIPDDASTLVALSRLHMQVNDLEQCQSTCMALQKADADNDAATVMLADLAFRKVDFETAVFHFQQLLSRRPNYWTALARLIEVMRRTGRLEEVPPYLEKAEAASQRASQEAGLCYCKALYKWYSGNPNAALSQFNGARQDSEWGQQAIYNMIEICLGYDNDTIVYVTLVTPLSSDMSEDSEGSREIGIRTADHLLNELQPRSIEGSDEALNYRLLGNFLLLATRQKPNIERALQDFAAVANHVGAALGLATGYMLLKQTPRARNQLKRVAKNLWNFEDAEYLERCWLLLADIYIQSGKYDLASELLKRVLQHNKGCTKAYEYLGLVSEKEQAYREAATQYERAWHYGGRTNSTIGYKLAYNYMKAKRYANAIDVCHQVLKEQPDYPRIRKEILEKSRNNLRT</sequence>
<feature type="domain" description="Tetratricopeptide repeat protein 21A/21B fifth ARM repeats" evidence="8">
    <location>
        <begin position="964"/>
        <end position="1079"/>
    </location>
</feature>
<name>A0A7R9CVA5_TIMPO</name>
<dbReference type="SUPFAM" id="SSF48452">
    <property type="entry name" value="TPR-like"/>
    <property type="match status" value="5"/>
</dbReference>
<evidence type="ECO:0000256" key="3">
    <source>
        <dbReference type="ARBA" id="ARBA00022803"/>
    </source>
</evidence>
<dbReference type="EMBL" id="OD001780">
    <property type="protein sequence ID" value="CAD7403137.1"/>
    <property type="molecule type" value="Genomic_DNA"/>
</dbReference>
<reference evidence="10" key="1">
    <citation type="submission" date="2020-11" db="EMBL/GenBank/DDBJ databases">
        <authorList>
            <person name="Tran Van P."/>
        </authorList>
    </citation>
    <scope>NUCLEOTIDE SEQUENCE</scope>
</reference>
<evidence type="ECO:0000259" key="9">
    <source>
        <dbReference type="Pfam" id="PF25068"/>
    </source>
</evidence>
<dbReference type="Gene3D" id="1.25.40.10">
    <property type="entry name" value="Tetratricopeptide repeat domain"/>
    <property type="match status" value="5"/>
</dbReference>
<evidence type="ECO:0000313" key="10">
    <source>
        <dbReference type="EMBL" id="CAD7403137.1"/>
    </source>
</evidence>
<evidence type="ECO:0000259" key="5">
    <source>
        <dbReference type="Pfam" id="PF25060"/>
    </source>
</evidence>
<dbReference type="InterPro" id="IPR011990">
    <property type="entry name" value="TPR-like_helical_dom_sf"/>
</dbReference>
<keyword evidence="2" id="KW-0677">Repeat</keyword>
<dbReference type="PROSITE" id="PS50293">
    <property type="entry name" value="TPR_REGION"/>
    <property type="match status" value="1"/>
</dbReference>
<dbReference type="PROSITE" id="PS50005">
    <property type="entry name" value="TPR"/>
    <property type="match status" value="1"/>
</dbReference>
<dbReference type="InterPro" id="IPR056834">
    <property type="entry name" value="ARM_TT21_C"/>
</dbReference>
<dbReference type="Pfam" id="PF25068">
    <property type="entry name" value="ARM_TT21_4th"/>
    <property type="match status" value="1"/>
</dbReference>
<dbReference type="InterPro" id="IPR040364">
    <property type="entry name" value="TTC21A/TTC21B"/>
</dbReference>
<evidence type="ECO:0000259" key="7">
    <source>
        <dbReference type="Pfam" id="PF25063"/>
    </source>
</evidence>
<evidence type="ECO:0000259" key="6">
    <source>
        <dbReference type="Pfam" id="PF25062"/>
    </source>
</evidence>
<dbReference type="InterPro" id="IPR056832">
    <property type="entry name" value="ARM_TT21_2nd"/>
</dbReference>
<gene>
    <name evidence="10" type="ORF">TPSB3V08_LOCUS3907</name>
</gene>
<dbReference type="InterPro" id="IPR019734">
    <property type="entry name" value="TPR_rpt"/>
</dbReference>
<feature type="domain" description="Tetratricopeptide repeat protein 21A/21B N-terminal ARM repeat" evidence="6">
    <location>
        <begin position="10"/>
        <end position="235"/>
    </location>
</feature>
<organism evidence="10">
    <name type="scientific">Timema poppense</name>
    <name type="common">Walking stick</name>
    <dbReference type="NCBI Taxonomy" id="170557"/>
    <lineage>
        <taxon>Eukaryota</taxon>
        <taxon>Metazoa</taxon>
        <taxon>Ecdysozoa</taxon>
        <taxon>Arthropoda</taxon>
        <taxon>Hexapoda</taxon>
        <taxon>Insecta</taxon>
        <taxon>Pterygota</taxon>
        <taxon>Neoptera</taxon>
        <taxon>Polyneoptera</taxon>
        <taxon>Phasmatodea</taxon>
        <taxon>Timematodea</taxon>
        <taxon>Timematoidea</taxon>
        <taxon>Timematidae</taxon>
        <taxon>Timema</taxon>
    </lineage>
</organism>
<keyword evidence="3 4" id="KW-0802">TPR repeat</keyword>
<evidence type="ECO:0000259" key="8">
    <source>
        <dbReference type="Pfam" id="PF25064"/>
    </source>
</evidence>
<dbReference type="FunFam" id="1.25.40.10:FF:000219">
    <property type="entry name" value="Tetratricopeptide repeat domain 21B"/>
    <property type="match status" value="1"/>
</dbReference>
<protein>
    <recommendedName>
        <fullName evidence="11">Tetratricopeptide repeat protein 21B</fullName>
    </recommendedName>
</protein>
<feature type="repeat" description="TPR" evidence="4">
    <location>
        <begin position="732"/>
        <end position="765"/>
    </location>
</feature>
<dbReference type="InterPro" id="IPR056833">
    <property type="entry name" value="ARM_TT21_N"/>
</dbReference>